<evidence type="ECO:0000256" key="5">
    <source>
        <dbReference type="ARBA" id="ARBA00022906"/>
    </source>
</evidence>
<dbReference type="Gene3D" id="3.40.50.1980">
    <property type="entry name" value="Nitrogenase molybdenum iron protein domain"/>
    <property type="match status" value="2"/>
</dbReference>
<evidence type="ECO:0000256" key="3">
    <source>
        <dbReference type="ARBA" id="ARBA00022448"/>
    </source>
</evidence>
<dbReference type="InterPro" id="IPR006127">
    <property type="entry name" value="ZnuA-like"/>
</dbReference>
<dbReference type="InterPro" id="IPR050492">
    <property type="entry name" value="Bact_metal-bind_prot9"/>
</dbReference>
<keyword evidence="3" id="KW-0813">Transport</keyword>
<evidence type="ECO:0000313" key="7">
    <source>
        <dbReference type="Proteomes" id="UP000430404"/>
    </source>
</evidence>
<dbReference type="GO" id="GO:0006829">
    <property type="term" value="P:zinc ion transport"/>
    <property type="evidence" value="ECO:0007669"/>
    <property type="project" value="UniProtKB-KW"/>
</dbReference>
<protein>
    <recommendedName>
        <fullName evidence="2">High-affinity zinc uptake system protein ZnuA</fullName>
    </recommendedName>
</protein>
<dbReference type="PANTHER" id="PTHR42953:SF3">
    <property type="entry name" value="HIGH-AFFINITY ZINC UPTAKE SYSTEM PROTEIN ZNUA"/>
    <property type="match status" value="1"/>
</dbReference>
<keyword evidence="4" id="KW-0732">Signal</keyword>
<dbReference type="EMBL" id="CABWKZ010000024">
    <property type="protein sequence ID" value="VXA56915.1"/>
    <property type="molecule type" value="Genomic_DNA"/>
</dbReference>
<evidence type="ECO:0000256" key="4">
    <source>
        <dbReference type="ARBA" id="ARBA00022729"/>
    </source>
</evidence>
<gene>
    <name evidence="6" type="primary">znuA</name>
    <name evidence="6" type="ORF">ACI8B_300047</name>
</gene>
<name>A0A653K7U8_9GAMM</name>
<organism evidence="6 7">
    <name type="scientific">Acinetobacter proteolyticus</name>
    <dbReference type="NCBI Taxonomy" id="1776741"/>
    <lineage>
        <taxon>Bacteria</taxon>
        <taxon>Pseudomonadati</taxon>
        <taxon>Pseudomonadota</taxon>
        <taxon>Gammaproteobacteria</taxon>
        <taxon>Moraxellales</taxon>
        <taxon>Moraxellaceae</taxon>
        <taxon>Acinetobacter</taxon>
    </lineage>
</organism>
<proteinExistence type="inferred from homology"/>
<dbReference type="AlphaFoldDB" id="A0A653K7U8"/>
<dbReference type="Pfam" id="PF01297">
    <property type="entry name" value="ZnuA"/>
    <property type="match status" value="1"/>
</dbReference>
<reference evidence="6 7" key="1">
    <citation type="submission" date="2019-10" db="EMBL/GenBank/DDBJ databases">
        <authorList>
            <person name="Karimi E."/>
        </authorList>
    </citation>
    <scope>NUCLEOTIDE SEQUENCE [LARGE SCALE GENOMIC DNA]</scope>
    <source>
        <strain evidence="6">Acinetobacter sp. 8BE</strain>
    </source>
</reference>
<dbReference type="PANTHER" id="PTHR42953">
    <property type="entry name" value="HIGH-AFFINITY ZINC UPTAKE SYSTEM PROTEIN ZNUA-RELATED"/>
    <property type="match status" value="1"/>
</dbReference>
<evidence type="ECO:0000256" key="2">
    <source>
        <dbReference type="ARBA" id="ARBA00015915"/>
    </source>
</evidence>
<sequence>MLRFLSNAVMSRLIVLVLFSMLSTWGWTQSLVVSTHPIYLIAKQVTDGVEQPVLLLKDQSGHDVQLTPAHRKAIQEASLVIWLGKAHEAPLEKMLSQNRKAIALLDSGILTALPLRNLRGVSMANTVDSHVWLDPNNAVRIAFFIATLRSQQYPENKAKYMANAKEFSQQMLQASQQYESSNKAKNYWSYHDAYQYLERALNLKFSGALTDDPHIAPTAAQIKYLRDNRPQNKMCLLAETTASASQYQKMNPVVFQSVDESMRGEDNFVTAWQKLASKTDKCVISAQN</sequence>
<accession>A0A653K7U8</accession>
<comment type="similarity">
    <text evidence="1">Belongs to the bacterial solute-binding protein 9 family.</text>
</comment>
<dbReference type="SUPFAM" id="SSF53807">
    <property type="entry name" value="Helical backbone' metal receptor"/>
    <property type="match status" value="1"/>
</dbReference>
<keyword evidence="5" id="KW-0406">Ion transport</keyword>
<dbReference type="GO" id="GO:0046872">
    <property type="term" value="F:metal ion binding"/>
    <property type="evidence" value="ECO:0007669"/>
    <property type="project" value="InterPro"/>
</dbReference>
<evidence type="ECO:0000313" key="6">
    <source>
        <dbReference type="EMBL" id="VXA56915.1"/>
    </source>
</evidence>
<keyword evidence="5" id="KW-0862">Zinc</keyword>
<keyword evidence="5" id="KW-0864">Zinc transport</keyword>
<dbReference type="Proteomes" id="UP000430404">
    <property type="component" value="Unassembled WGS sequence"/>
</dbReference>
<evidence type="ECO:0000256" key="1">
    <source>
        <dbReference type="ARBA" id="ARBA00011028"/>
    </source>
</evidence>